<organism evidence="1 2">
    <name type="scientific">Nannocystis radixulma</name>
    <dbReference type="NCBI Taxonomy" id="2995305"/>
    <lineage>
        <taxon>Bacteria</taxon>
        <taxon>Pseudomonadati</taxon>
        <taxon>Myxococcota</taxon>
        <taxon>Polyangia</taxon>
        <taxon>Nannocystales</taxon>
        <taxon>Nannocystaceae</taxon>
        <taxon>Nannocystis</taxon>
    </lineage>
</organism>
<protein>
    <submittedName>
        <fullName evidence="1">Mersacidin/lichenicidin family type 2 lantibiotic</fullName>
    </submittedName>
</protein>
<proteinExistence type="predicted"/>
<comment type="caution">
    <text evidence="1">The sequence shown here is derived from an EMBL/GenBank/DDBJ whole genome shotgun (WGS) entry which is preliminary data.</text>
</comment>
<evidence type="ECO:0000313" key="2">
    <source>
        <dbReference type="Proteomes" id="UP001217838"/>
    </source>
</evidence>
<dbReference type="EMBL" id="JAQNDN010000019">
    <property type="protein sequence ID" value="MDC0672148.1"/>
    <property type="molecule type" value="Genomic_DNA"/>
</dbReference>
<dbReference type="RefSeq" id="WP_272003424.1">
    <property type="nucleotide sequence ID" value="NZ_JAQNDN010000019.1"/>
</dbReference>
<keyword evidence="2" id="KW-1185">Reference proteome</keyword>
<dbReference type="NCBIfam" id="TIGR03898">
    <property type="entry name" value="lanti_MRSA_kill"/>
    <property type="match status" value="1"/>
</dbReference>
<dbReference type="Proteomes" id="UP001217838">
    <property type="component" value="Unassembled WGS sequence"/>
</dbReference>
<dbReference type="InterPro" id="IPR036648">
    <property type="entry name" value="CN_Hdrase_a/SCN_Hdrase_g_sf"/>
</dbReference>
<dbReference type="InterPro" id="IPR027635">
    <property type="entry name" value="Lantibiotic2_lead_pep_dom"/>
</dbReference>
<accession>A0ABT5BDD4</accession>
<dbReference type="SUPFAM" id="SSF56209">
    <property type="entry name" value="Nitrile hydratase alpha chain"/>
    <property type="match status" value="1"/>
</dbReference>
<gene>
    <name evidence="1" type="ORF">POL58_30655</name>
</gene>
<evidence type="ECO:0000313" key="1">
    <source>
        <dbReference type="EMBL" id="MDC0672148.1"/>
    </source>
</evidence>
<name>A0ABT5BDD4_9BACT</name>
<reference evidence="1 2" key="1">
    <citation type="submission" date="2022-11" db="EMBL/GenBank/DDBJ databases">
        <title>Minimal conservation of predation-associated metabolite biosynthetic gene clusters underscores biosynthetic potential of Myxococcota including descriptions for ten novel species: Archangium lansinium sp. nov., Myxococcus landrumus sp. nov., Nannocystis bai.</title>
        <authorList>
            <person name="Ahearne A."/>
            <person name="Stevens C."/>
            <person name="Dowd S."/>
        </authorList>
    </citation>
    <scope>NUCLEOTIDE SEQUENCE [LARGE SCALE GENOMIC DNA]</scope>
    <source>
        <strain evidence="1 2">NCELM</strain>
    </source>
</reference>
<sequence length="82" mass="8819">MKNVDVIRAWRDPEYRATLSAEQLNALPANPAGVVELSALELENVNGGTFHWTCTNNTICQVTSGTAQTCCSGNHSETLILA</sequence>